<dbReference type="SUPFAM" id="SSF54373">
    <property type="entry name" value="FAD-linked reductases, C-terminal domain"/>
    <property type="match status" value="1"/>
</dbReference>
<evidence type="ECO:0000256" key="4">
    <source>
        <dbReference type="ARBA" id="ARBA00023002"/>
    </source>
</evidence>
<comment type="cofactor">
    <cofactor evidence="1">
        <name>FAD</name>
        <dbReference type="ChEBI" id="CHEBI:57692"/>
    </cofactor>
</comment>
<dbReference type="Proteomes" id="UP000270616">
    <property type="component" value="Unassembled WGS sequence"/>
</dbReference>
<dbReference type="SUPFAM" id="SSF51905">
    <property type="entry name" value="FAD/NAD(P)-binding domain"/>
    <property type="match status" value="1"/>
</dbReference>
<dbReference type="InterPro" id="IPR006076">
    <property type="entry name" value="FAD-dep_OxRdtase"/>
</dbReference>
<evidence type="ECO:0000256" key="3">
    <source>
        <dbReference type="ARBA" id="ARBA00022827"/>
    </source>
</evidence>
<gene>
    <name evidence="6" type="ORF">EDL96_02205</name>
</gene>
<dbReference type="EMBL" id="RKMF01000002">
    <property type="protein sequence ID" value="ROZ64680.1"/>
    <property type="molecule type" value="Genomic_DNA"/>
</dbReference>
<evidence type="ECO:0000256" key="1">
    <source>
        <dbReference type="ARBA" id="ARBA00001974"/>
    </source>
</evidence>
<protein>
    <submittedName>
        <fullName evidence="6">FAD-dependent oxidoreductase</fullName>
    </submittedName>
</protein>
<dbReference type="Gene3D" id="3.50.50.60">
    <property type="entry name" value="FAD/NAD(P)-binding domain"/>
    <property type="match status" value="1"/>
</dbReference>
<keyword evidence="7" id="KW-1185">Reference proteome</keyword>
<proteinExistence type="predicted"/>
<evidence type="ECO:0000256" key="2">
    <source>
        <dbReference type="ARBA" id="ARBA00022630"/>
    </source>
</evidence>
<dbReference type="GO" id="GO:0008115">
    <property type="term" value="F:sarcosine oxidase activity"/>
    <property type="evidence" value="ECO:0007669"/>
    <property type="project" value="TreeGrafter"/>
</dbReference>
<evidence type="ECO:0000259" key="5">
    <source>
        <dbReference type="Pfam" id="PF01266"/>
    </source>
</evidence>
<keyword evidence="4" id="KW-0560">Oxidoreductase</keyword>
<organism evidence="6 7">
    <name type="scientific">Kocuria soli</name>
    <dbReference type="NCBI Taxonomy" id="2485125"/>
    <lineage>
        <taxon>Bacteria</taxon>
        <taxon>Bacillati</taxon>
        <taxon>Actinomycetota</taxon>
        <taxon>Actinomycetes</taxon>
        <taxon>Micrococcales</taxon>
        <taxon>Micrococcaceae</taxon>
        <taxon>Kocuria</taxon>
    </lineage>
</organism>
<accession>A0A3N3ZU97</accession>
<dbReference type="GO" id="GO:0050660">
    <property type="term" value="F:flavin adenine dinucleotide binding"/>
    <property type="evidence" value="ECO:0007669"/>
    <property type="project" value="InterPro"/>
</dbReference>
<dbReference type="PANTHER" id="PTHR10961:SF7">
    <property type="entry name" value="FAD DEPENDENT OXIDOREDUCTASE DOMAIN-CONTAINING PROTEIN"/>
    <property type="match status" value="1"/>
</dbReference>
<comment type="caution">
    <text evidence="6">The sequence shown here is derived from an EMBL/GenBank/DDBJ whole genome shotgun (WGS) entry which is preliminary data.</text>
</comment>
<dbReference type="InterPro" id="IPR036188">
    <property type="entry name" value="FAD/NAD-bd_sf"/>
</dbReference>
<reference evidence="6 7" key="1">
    <citation type="submission" date="2018-10" db="EMBL/GenBank/DDBJ databases">
        <title>Kocuria sp. M5W7-7, whole genome shotgun sequence.</title>
        <authorList>
            <person name="Tuo L."/>
        </authorList>
    </citation>
    <scope>NUCLEOTIDE SEQUENCE [LARGE SCALE GENOMIC DNA]</scope>
    <source>
        <strain evidence="6 7">M5W7-7</strain>
    </source>
</reference>
<dbReference type="InterPro" id="IPR045170">
    <property type="entry name" value="MTOX"/>
</dbReference>
<dbReference type="OrthoDB" id="9806257at2"/>
<name>A0A3N3ZU97_9MICC</name>
<keyword evidence="3" id="KW-0274">FAD</keyword>
<dbReference type="Gene3D" id="3.30.9.10">
    <property type="entry name" value="D-Amino Acid Oxidase, subunit A, domain 2"/>
    <property type="match status" value="1"/>
</dbReference>
<feature type="domain" description="FAD dependent oxidoreductase" evidence="5">
    <location>
        <begin position="5"/>
        <end position="355"/>
    </location>
</feature>
<dbReference type="AlphaFoldDB" id="A0A3N3ZU97"/>
<dbReference type="Pfam" id="PF01266">
    <property type="entry name" value="DAO"/>
    <property type="match status" value="1"/>
</dbReference>
<evidence type="ECO:0000313" key="6">
    <source>
        <dbReference type="EMBL" id="ROZ64680.1"/>
    </source>
</evidence>
<evidence type="ECO:0000313" key="7">
    <source>
        <dbReference type="Proteomes" id="UP000270616"/>
    </source>
</evidence>
<dbReference type="PANTHER" id="PTHR10961">
    <property type="entry name" value="PEROXISOMAL SARCOSINE OXIDASE"/>
    <property type="match status" value="1"/>
</dbReference>
<keyword evidence="2" id="KW-0285">Flavoprotein</keyword>
<sequence length="371" mass="40055">MDAEVVIVGAGLAGAATAWRLAQRGVDALVVERTRPANAEGSSHGSARIFRLAYDTELYTRLAVTARDGWAELEALHGAPLITWTGALDFGDQREIPAVATCLHRAGQPHEILSAAEAARRWPLIDVRGPALWHAGAGVLDAERAVEAMLGAAQAAGGRLVNDWPVEQIERTGYGFLVRSSVGDTVQARRVVVAAGAWLPTLLPRLPVPRSAFPTFEVRQENAFHFPYRDTPVAESWPTLINMSREIVLYGLPGGRDALHKGQKIAEFNGGKRLTSANQSDGVVDPVNRERVVDFVRRRIPGLIPEPYAETTCLFTNTPTEDFVIDTWDGLTVVSACSGHGAKFMPEIGRVAADLATGAGISPRPFRMFPA</sequence>